<feature type="region of interest" description="Disordered" evidence="1">
    <location>
        <begin position="844"/>
        <end position="943"/>
    </location>
</feature>
<feature type="compositionally biased region" description="Acidic residues" evidence="1">
    <location>
        <begin position="451"/>
        <end position="467"/>
    </location>
</feature>
<evidence type="ECO:0000313" key="2">
    <source>
        <dbReference type="EMBL" id="QBZ63613.1"/>
    </source>
</evidence>
<feature type="region of interest" description="Disordered" evidence="1">
    <location>
        <begin position="235"/>
        <end position="537"/>
    </location>
</feature>
<feature type="region of interest" description="Disordered" evidence="1">
    <location>
        <begin position="574"/>
        <end position="605"/>
    </location>
</feature>
<feature type="compositionally biased region" description="Low complexity" evidence="1">
    <location>
        <begin position="198"/>
        <end position="208"/>
    </location>
</feature>
<feature type="region of interest" description="Disordered" evidence="1">
    <location>
        <begin position="76"/>
        <end position="223"/>
    </location>
</feature>
<gene>
    <name evidence="2" type="ORF">PoMZ_05298</name>
</gene>
<feature type="compositionally biased region" description="Basic and acidic residues" evidence="1">
    <location>
        <begin position="428"/>
        <end position="450"/>
    </location>
</feature>
<feature type="region of interest" description="Disordered" evidence="1">
    <location>
        <begin position="1"/>
        <end position="21"/>
    </location>
</feature>
<dbReference type="Proteomes" id="UP000294847">
    <property type="component" value="Chromosome 6"/>
</dbReference>
<dbReference type="PANTHER" id="PTHR42068">
    <property type="entry name" value="YALI0B18964P"/>
    <property type="match status" value="1"/>
</dbReference>
<accession>A0A4P7NMX9</accession>
<feature type="compositionally biased region" description="Polar residues" evidence="1">
    <location>
        <begin position="104"/>
        <end position="118"/>
    </location>
</feature>
<evidence type="ECO:0000256" key="1">
    <source>
        <dbReference type="SAM" id="MobiDB-lite"/>
    </source>
</evidence>
<dbReference type="AlphaFoldDB" id="A0A4P7NMX9"/>
<proteinExistence type="predicted"/>
<reference evidence="2 3" key="1">
    <citation type="journal article" date="2019" name="Mol. Biol. Evol.">
        <title>Blast fungal genomes show frequent chromosomal changes, gene gains and losses, and effector gene turnover.</title>
        <authorList>
            <person name="Gomez Luciano L.B."/>
            <person name="Jason Tsai I."/>
            <person name="Chuma I."/>
            <person name="Tosa Y."/>
            <person name="Chen Y.H."/>
            <person name="Li J.Y."/>
            <person name="Li M.Y."/>
            <person name="Jade Lu M.Y."/>
            <person name="Nakayashiki H."/>
            <person name="Li W.H."/>
        </authorList>
    </citation>
    <scope>NUCLEOTIDE SEQUENCE [LARGE SCALE GENOMIC DNA]</scope>
    <source>
        <strain evidence="2">MZ5-1-6</strain>
    </source>
</reference>
<feature type="compositionally biased region" description="Basic residues" evidence="1">
    <location>
        <begin position="918"/>
        <end position="932"/>
    </location>
</feature>
<sequence>MPRFPVSFGKRRSTADSLENGAVAAEPSFRVLERPDVPNAKNFDAGVRNSVYKPAHNPKASISVDLAPMDDNMFADLKSTNRSSSGSGLSNNTTKSSLTDNSSRHSNASTAPSSTHENSAAIHEDSKRPVPKKSYQDIPLPPIPKSASSGFLKAAGRTFSFGTKKSHSSGSAGQESDMQSSVDQHGPEQLSTVGRPRTTTSSTTSTATPPKLDESSSFDLGGDFSKMLSFEKRKSTLTLKDDQNGRQALGPRSLTGNRLNQPQPSPLTIDKTSRIEPSPFSWGSHHSGDGLLNSPSLGNENAPPVPKHVSAYSPRPQGPSQSSSDGSLQAGHHGNDRRFSGEGEGEDTLLLKDISTATRFLKSGGAQTGNGRYRRDEDTLGSGYKQVSSPKDEEDLFDTSLVNSSRAASRYVAEKPSPPRNKVMTPAEFERYRQDKERGSDSGDKSPTKGDDDDDEDINYEDDEDDMEKSKQAAKQRQKQEAHMTVYRQQMMKVTGEPATSGHRPGFSASFSTPNLLQARGPSPNKSVDASGESDDEEVPLAILAAHGFPNKNRPPHRLSSMMSNPNLKVAAQTSYARPGSAHGDSPASSGPSPSGGRLPAFARGLPQDPFVGAGLVNHPVRESLSFGGGAPAALQTPGVPPGGLVGVIAGEERARALRRGSPAIDTHKPLMPMSGPLAGPGGFDPLGAVPSHMMYPASNPRPLSTVDQTQAQMNQMQQFMQMQMQFMQMQMMQTNGNRMSQIPQMAPQMPGMPGGQMLGNGIMGSTGDMRHSFVDNGSVFDLPIRPEQHGRSMSMVQPSSASWIQPPMQGPGYAPSIRIQGAGYAPSIAPSERSNIGLPGRYRPVSQMPAAAPADPRKSTTISGGLGWDQPRTKSPLGFGTAKTPSPGPDATHSKKTVTTVAADDDEDDEQAWAAMKQKREKKRSLWKSKKSFGSDISLMIK</sequence>
<feature type="compositionally biased region" description="Polar residues" evidence="1">
    <location>
        <begin position="160"/>
        <end position="183"/>
    </location>
</feature>
<protein>
    <submittedName>
        <fullName evidence="2">Uncharacterized protein</fullName>
    </submittedName>
</protein>
<feature type="compositionally biased region" description="Low complexity" evidence="1">
    <location>
        <begin position="78"/>
        <end position="101"/>
    </location>
</feature>
<feature type="compositionally biased region" description="Basic and acidic residues" evidence="1">
    <location>
        <begin position="235"/>
        <end position="244"/>
    </location>
</feature>
<feature type="region of interest" description="Disordered" evidence="1">
    <location>
        <begin position="34"/>
        <end position="64"/>
    </location>
</feature>
<evidence type="ECO:0000313" key="3">
    <source>
        <dbReference type="Proteomes" id="UP000294847"/>
    </source>
</evidence>
<name>A0A4P7NMX9_PYROR</name>
<feature type="compositionally biased region" description="Low complexity" evidence="1">
    <location>
        <begin position="313"/>
        <end position="331"/>
    </location>
</feature>
<dbReference type="EMBL" id="CP034209">
    <property type="protein sequence ID" value="QBZ63613.1"/>
    <property type="molecule type" value="Genomic_DNA"/>
</dbReference>
<feature type="compositionally biased region" description="Low complexity" evidence="1">
    <location>
        <begin position="579"/>
        <end position="601"/>
    </location>
</feature>
<dbReference type="PANTHER" id="PTHR42068:SF1">
    <property type="entry name" value="YALI0B18964P"/>
    <property type="match status" value="1"/>
</dbReference>
<organism evidence="2 3">
    <name type="scientific">Pyricularia oryzae</name>
    <name type="common">Rice blast fungus</name>
    <name type="synonym">Magnaporthe oryzae</name>
    <dbReference type="NCBI Taxonomy" id="318829"/>
    <lineage>
        <taxon>Eukaryota</taxon>
        <taxon>Fungi</taxon>
        <taxon>Dikarya</taxon>
        <taxon>Ascomycota</taxon>
        <taxon>Pezizomycotina</taxon>
        <taxon>Sordariomycetes</taxon>
        <taxon>Sordariomycetidae</taxon>
        <taxon>Magnaporthales</taxon>
        <taxon>Pyriculariaceae</taxon>
        <taxon>Pyricularia</taxon>
    </lineage>
</organism>